<dbReference type="InterPro" id="IPR049428">
    <property type="entry name" value="RecA-like_N"/>
</dbReference>
<dbReference type="EMBL" id="AEIU01000059">
    <property type="protein sequence ID" value="EFP97353.1"/>
    <property type="molecule type" value="Genomic_DNA"/>
</dbReference>
<gene>
    <name evidence="2" type="ORF">VIBC2010_18199</name>
</gene>
<dbReference type="eggNOG" id="COG4544">
    <property type="taxonomic scope" value="Bacteria"/>
</dbReference>
<organism evidence="2 3">
    <name type="scientific">Vibrio caribbeanicus ATCC BAA-2122</name>
    <dbReference type="NCBI Taxonomy" id="796620"/>
    <lineage>
        <taxon>Bacteria</taxon>
        <taxon>Pseudomonadati</taxon>
        <taxon>Pseudomonadota</taxon>
        <taxon>Gammaproteobacteria</taxon>
        <taxon>Vibrionales</taxon>
        <taxon>Vibrionaceae</taxon>
        <taxon>Vibrio</taxon>
    </lineage>
</organism>
<dbReference type="Proteomes" id="UP000002943">
    <property type="component" value="Unassembled WGS sequence"/>
</dbReference>
<dbReference type="Gene3D" id="3.40.50.300">
    <property type="entry name" value="P-loop containing nucleotide triphosphate hydrolases"/>
    <property type="match status" value="1"/>
</dbReference>
<reference evidence="2 3" key="1">
    <citation type="journal article" date="2012" name="Int. J. Syst. Evol. Microbiol.">
        <title>Vibrio caribbeanicus sp. nov., isolated from the marine sponge Scleritoderma cyanea.</title>
        <authorList>
            <person name="Hoffmann M."/>
            <person name="Monday S.R."/>
            <person name="Allard M.W."/>
            <person name="Strain E.A."/>
            <person name="Whittaker P."/>
            <person name="Naum M."/>
            <person name="McCarthy P.J."/>
            <person name="Lopez J.V."/>
            <person name="Fischer M."/>
            <person name="Brown E.W."/>
        </authorList>
    </citation>
    <scope>NUCLEOTIDE SEQUENCE [LARGE SCALE GENOMIC DNA]</scope>
    <source>
        <strain evidence="2 3">ATCC BAA-2122</strain>
    </source>
</reference>
<feature type="domain" description="RecA-like N-terminal" evidence="1">
    <location>
        <begin position="14"/>
        <end position="126"/>
    </location>
</feature>
<dbReference type="Pfam" id="PF00154">
    <property type="entry name" value="RecA_N"/>
    <property type="match status" value="1"/>
</dbReference>
<dbReference type="InterPro" id="IPR017166">
    <property type="entry name" value="UCP037290"/>
</dbReference>
<protein>
    <recommendedName>
        <fullName evidence="1">RecA-like N-terminal domain-containing protein</fullName>
    </recommendedName>
</protein>
<evidence type="ECO:0000313" key="3">
    <source>
        <dbReference type="Proteomes" id="UP000002943"/>
    </source>
</evidence>
<sequence>MYELIENLKEKQWLRSGSLNSQELGIHPTGHKKLDSTLNGGFPKHGVIEVKSPSGIGELRLLLPHIKNTSQDRLCVFIQPPGYLCTEQLVSLGINANNILLIYPENEQHALWAAEQCLRSGACSNVLLWHAGLEIHQAKRLQVASERGQCLHFYLKTGSPESFSLPITLNMTLSPHDLGLEVSITRRKGGWLNERCIVDMTSTWPELTVEPANDALILPFPMHQRG</sequence>
<dbReference type="InterPro" id="IPR047610">
    <property type="entry name" value="ImuA_translesion"/>
</dbReference>
<dbReference type="InterPro" id="IPR027417">
    <property type="entry name" value="P-loop_NTPase"/>
</dbReference>
<comment type="caution">
    <text evidence="2">The sequence shown here is derived from an EMBL/GenBank/DDBJ whole genome shotgun (WGS) entry which is preliminary data.</text>
</comment>
<dbReference type="AlphaFoldDB" id="E3BHR4"/>
<keyword evidence="3" id="KW-1185">Reference proteome</keyword>
<dbReference type="PIRSF" id="PIRSF037290">
    <property type="entry name" value="UCP037290"/>
    <property type="match status" value="1"/>
</dbReference>
<evidence type="ECO:0000313" key="2">
    <source>
        <dbReference type="EMBL" id="EFP97353.1"/>
    </source>
</evidence>
<name>E3BHR4_9VIBR</name>
<dbReference type="OrthoDB" id="9811176at2"/>
<dbReference type="STRING" id="796620.VIBC2010_18199"/>
<proteinExistence type="predicted"/>
<dbReference type="NCBIfam" id="NF033429">
    <property type="entry name" value="ImuA_translesion"/>
    <property type="match status" value="1"/>
</dbReference>
<evidence type="ECO:0000259" key="1">
    <source>
        <dbReference type="Pfam" id="PF00154"/>
    </source>
</evidence>
<accession>E3BHR4</accession>
<dbReference type="RefSeq" id="WP_009600544.1">
    <property type="nucleotide sequence ID" value="NZ_AEIU01000059.1"/>
</dbReference>
<dbReference type="SUPFAM" id="SSF52540">
    <property type="entry name" value="P-loop containing nucleoside triphosphate hydrolases"/>
    <property type="match status" value="1"/>
</dbReference>